<dbReference type="PANTHER" id="PTHR10083:SF374">
    <property type="entry name" value="BPTI_KUNITZ INHIBITOR DOMAIN-CONTAINING PROTEIN"/>
    <property type="match status" value="1"/>
</dbReference>
<comment type="caution">
    <text evidence="6">The sequence shown here is derived from an EMBL/GenBank/DDBJ whole genome shotgun (WGS) entry which is preliminary data.</text>
</comment>
<dbReference type="OrthoDB" id="4473401at2759"/>
<dbReference type="PANTHER" id="PTHR10083">
    <property type="entry name" value="KUNITZ-TYPE PROTEASE INHIBITOR-RELATED"/>
    <property type="match status" value="1"/>
</dbReference>
<dbReference type="InterPro" id="IPR002223">
    <property type="entry name" value="Kunitz_BPTI"/>
</dbReference>
<keyword evidence="1" id="KW-0646">Protease inhibitor</keyword>
<evidence type="ECO:0000256" key="4">
    <source>
        <dbReference type="SAM" id="SignalP"/>
    </source>
</evidence>
<dbReference type="AlphaFoldDB" id="A0A443SE73"/>
<dbReference type="PROSITE" id="PS00280">
    <property type="entry name" value="BPTI_KUNITZ_1"/>
    <property type="match status" value="1"/>
</dbReference>
<reference evidence="6 7" key="1">
    <citation type="journal article" date="2018" name="Gigascience">
        <title>Genomes of trombidid mites reveal novel predicted allergens and laterally-transferred genes associated with secondary metabolism.</title>
        <authorList>
            <person name="Dong X."/>
            <person name="Chaisiri K."/>
            <person name="Xia D."/>
            <person name="Armstrong S.D."/>
            <person name="Fang Y."/>
            <person name="Donnelly M.J."/>
            <person name="Kadowaki T."/>
            <person name="McGarry J.W."/>
            <person name="Darby A.C."/>
            <person name="Makepeace B.L."/>
        </authorList>
    </citation>
    <scope>NUCLEOTIDE SEQUENCE [LARGE SCALE GENOMIC DNA]</scope>
    <source>
        <strain evidence="6">UoL-UT</strain>
    </source>
</reference>
<dbReference type="Pfam" id="PF00014">
    <property type="entry name" value="Kunitz_BPTI"/>
    <property type="match status" value="1"/>
</dbReference>
<dbReference type="PRINTS" id="PR00759">
    <property type="entry name" value="BASICPTASE"/>
</dbReference>
<dbReference type="GO" id="GO:0004867">
    <property type="term" value="F:serine-type endopeptidase inhibitor activity"/>
    <property type="evidence" value="ECO:0007669"/>
    <property type="project" value="UniProtKB-KW"/>
</dbReference>
<dbReference type="InterPro" id="IPR050098">
    <property type="entry name" value="TFPI/VKTCI-like"/>
</dbReference>
<evidence type="ECO:0000259" key="5">
    <source>
        <dbReference type="PROSITE" id="PS50279"/>
    </source>
</evidence>
<evidence type="ECO:0000256" key="2">
    <source>
        <dbReference type="ARBA" id="ARBA00022900"/>
    </source>
</evidence>
<keyword evidence="3" id="KW-1015">Disulfide bond</keyword>
<dbReference type="InterPro" id="IPR020901">
    <property type="entry name" value="Prtase_inh_Kunz-CS"/>
</dbReference>
<dbReference type="PROSITE" id="PS50279">
    <property type="entry name" value="BPTI_KUNITZ_2"/>
    <property type="match status" value="1"/>
</dbReference>
<dbReference type="SUPFAM" id="SSF57362">
    <property type="entry name" value="BPTI-like"/>
    <property type="match status" value="1"/>
</dbReference>
<evidence type="ECO:0000256" key="3">
    <source>
        <dbReference type="ARBA" id="ARBA00023157"/>
    </source>
</evidence>
<protein>
    <recommendedName>
        <fullName evidence="5">BPTI/Kunitz inhibitor domain-containing protein</fullName>
    </recommendedName>
</protein>
<feature type="chain" id="PRO_5019223882" description="BPTI/Kunitz inhibitor domain-containing protein" evidence="4">
    <location>
        <begin position="19"/>
        <end position="106"/>
    </location>
</feature>
<gene>
    <name evidence="6" type="ORF">B4U80_05455</name>
</gene>
<dbReference type="InterPro" id="IPR036880">
    <property type="entry name" value="Kunitz_BPTI_sf"/>
</dbReference>
<dbReference type="EMBL" id="NCKV01003370">
    <property type="protein sequence ID" value="RWS25802.1"/>
    <property type="molecule type" value="Genomic_DNA"/>
</dbReference>
<dbReference type="Proteomes" id="UP000288716">
    <property type="component" value="Unassembled WGS sequence"/>
</dbReference>
<dbReference type="CDD" id="cd00109">
    <property type="entry name" value="Kunitz-type"/>
    <property type="match status" value="1"/>
</dbReference>
<keyword evidence="2" id="KW-0722">Serine protease inhibitor</keyword>
<evidence type="ECO:0000313" key="7">
    <source>
        <dbReference type="Proteomes" id="UP000288716"/>
    </source>
</evidence>
<keyword evidence="4" id="KW-0732">Signal</keyword>
<proteinExistence type="predicted"/>
<dbReference type="Gene3D" id="4.10.410.10">
    <property type="entry name" value="Pancreatic trypsin inhibitor Kunitz domain"/>
    <property type="match status" value="1"/>
</dbReference>
<dbReference type="VEuPathDB" id="VectorBase:LDEU006237"/>
<accession>A0A443SE73</accession>
<organism evidence="6 7">
    <name type="scientific">Leptotrombidium deliense</name>
    <dbReference type="NCBI Taxonomy" id="299467"/>
    <lineage>
        <taxon>Eukaryota</taxon>
        <taxon>Metazoa</taxon>
        <taxon>Ecdysozoa</taxon>
        <taxon>Arthropoda</taxon>
        <taxon>Chelicerata</taxon>
        <taxon>Arachnida</taxon>
        <taxon>Acari</taxon>
        <taxon>Acariformes</taxon>
        <taxon>Trombidiformes</taxon>
        <taxon>Prostigmata</taxon>
        <taxon>Anystina</taxon>
        <taxon>Parasitengona</taxon>
        <taxon>Trombiculoidea</taxon>
        <taxon>Trombiculidae</taxon>
        <taxon>Leptotrombidium</taxon>
    </lineage>
</organism>
<dbReference type="STRING" id="299467.A0A443SE73"/>
<feature type="signal peptide" evidence="4">
    <location>
        <begin position="1"/>
        <end position="18"/>
    </location>
</feature>
<dbReference type="GO" id="GO:0005615">
    <property type="term" value="C:extracellular space"/>
    <property type="evidence" value="ECO:0007669"/>
    <property type="project" value="TreeGrafter"/>
</dbReference>
<sequence length="106" mass="12579">MKLYIVCFIVPLILLCSGQRRDKRCLEPPKFEEQPRCRAAISRWSYNQRTRTCEYFRYGGCNGNHNNFESAEQCMAICRTRNFENDDNEGNSAHLFNFPFFNGFKF</sequence>
<feature type="domain" description="BPTI/Kunitz inhibitor" evidence="5">
    <location>
        <begin position="25"/>
        <end position="78"/>
    </location>
</feature>
<dbReference type="SMART" id="SM00131">
    <property type="entry name" value="KU"/>
    <property type="match status" value="1"/>
</dbReference>
<keyword evidence="7" id="KW-1185">Reference proteome</keyword>
<name>A0A443SE73_9ACAR</name>
<evidence type="ECO:0000313" key="6">
    <source>
        <dbReference type="EMBL" id="RWS25802.1"/>
    </source>
</evidence>
<evidence type="ECO:0000256" key="1">
    <source>
        <dbReference type="ARBA" id="ARBA00022690"/>
    </source>
</evidence>